<protein>
    <submittedName>
        <fullName evidence="2">Uncharacterized protein</fullName>
    </submittedName>
</protein>
<evidence type="ECO:0000313" key="2">
    <source>
        <dbReference type="EMBL" id="EOX99686.1"/>
    </source>
</evidence>
<dbReference type="Proteomes" id="UP000026915">
    <property type="component" value="Chromosome 2"/>
</dbReference>
<name>A0A061E5U9_THECC</name>
<dbReference type="EMBL" id="CM001880">
    <property type="protein sequence ID" value="EOX99686.1"/>
    <property type="molecule type" value="Genomic_DNA"/>
</dbReference>
<accession>A0A061E5U9</accession>
<keyword evidence="1" id="KW-1133">Transmembrane helix</keyword>
<reference evidence="2 3" key="1">
    <citation type="journal article" date="2013" name="Genome Biol.">
        <title>The genome sequence of the most widely cultivated cacao type and its use to identify candidate genes regulating pod color.</title>
        <authorList>
            <person name="Motamayor J.C."/>
            <person name="Mockaitis K."/>
            <person name="Schmutz J."/>
            <person name="Haiminen N."/>
            <person name="Iii D.L."/>
            <person name="Cornejo O."/>
            <person name="Findley S.D."/>
            <person name="Zheng P."/>
            <person name="Utro F."/>
            <person name="Royaert S."/>
            <person name="Saski C."/>
            <person name="Jenkins J."/>
            <person name="Podicheti R."/>
            <person name="Zhao M."/>
            <person name="Scheffler B.E."/>
            <person name="Stack J.C."/>
            <person name="Feltus F.A."/>
            <person name="Mustiga G.M."/>
            <person name="Amores F."/>
            <person name="Phillips W."/>
            <person name="Marelli J.P."/>
            <person name="May G.D."/>
            <person name="Shapiro H."/>
            <person name="Ma J."/>
            <person name="Bustamante C.D."/>
            <person name="Schnell R.J."/>
            <person name="Main D."/>
            <person name="Gilbert D."/>
            <person name="Parida L."/>
            <person name="Kuhn D.N."/>
        </authorList>
    </citation>
    <scope>NUCLEOTIDE SEQUENCE [LARGE SCALE GENOMIC DNA]</scope>
    <source>
        <strain evidence="3">cv. Matina 1-6</strain>
    </source>
</reference>
<dbReference type="Gramene" id="EOX99686">
    <property type="protein sequence ID" value="EOX99686"/>
    <property type="gene ID" value="TCM_008447"/>
</dbReference>
<feature type="transmembrane region" description="Helical" evidence="1">
    <location>
        <begin position="69"/>
        <end position="87"/>
    </location>
</feature>
<keyword evidence="1" id="KW-0472">Membrane</keyword>
<sequence length="93" mass="10318">MLISSLCLVPLLSSHLHSPNSSISTVFSSHSFIRPIYTLRSPVSTLFSSPSLIFSKLLPSFTFPTSSKFLWVFSYSFLPFVLCFLSLKFCGSG</sequence>
<dbReference type="HOGENOM" id="CLU_2403941_0_0_1"/>
<gene>
    <name evidence="2" type="ORF">TCM_008447</name>
</gene>
<evidence type="ECO:0000256" key="1">
    <source>
        <dbReference type="SAM" id="Phobius"/>
    </source>
</evidence>
<organism evidence="2 3">
    <name type="scientific">Theobroma cacao</name>
    <name type="common">Cacao</name>
    <name type="synonym">Cocoa</name>
    <dbReference type="NCBI Taxonomy" id="3641"/>
    <lineage>
        <taxon>Eukaryota</taxon>
        <taxon>Viridiplantae</taxon>
        <taxon>Streptophyta</taxon>
        <taxon>Embryophyta</taxon>
        <taxon>Tracheophyta</taxon>
        <taxon>Spermatophyta</taxon>
        <taxon>Magnoliopsida</taxon>
        <taxon>eudicotyledons</taxon>
        <taxon>Gunneridae</taxon>
        <taxon>Pentapetalae</taxon>
        <taxon>rosids</taxon>
        <taxon>malvids</taxon>
        <taxon>Malvales</taxon>
        <taxon>Malvaceae</taxon>
        <taxon>Byttnerioideae</taxon>
        <taxon>Theobroma</taxon>
    </lineage>
</organism>
<keyword evidence="1" id="KW-0812">Transmembrane</keyword>
<dbReference type="InParanoid" id="A0A061E5U9"/>
<proteinExistence type="predicted"/>
<keyword evidence="3" id="KW-1185">Reference proteome</keyword>
<evidence type="ECO:0000313" key="3">
    <source>
        <dbReference type="Proteomes" id="UP000026915"/>
    </source>
</evidence>
<dbReference type="AlphaFoldDB" id="A0A061E5U9"/>